<proteinExistence type="predicted"/>
<reference evidence="1" key="1">
    <citation type="journal article" date="2020" name="Stud. Mycol.">
        <title>101 Dothideomycetes genomes: a test case for predicting lifestyles and emergence of pathogens.</title>
        <authorList>
            <person name="Haridas S."/>
            <person name="Albert R."/>
            <person name="Binder M."/>
            <person name="Bloem J."/>
            <person name="Labutti K."/>
            <person name="Salamov A."/>
            <person name="Andreopoulos B."/>
            <person name="Baker S."/>
            <person name="Barry K."/>
            <person name="Bills G."/>
            <person name="Bluhm B."/>
            <person name="Cannon C."/>
            <person name="Castanera R."/>
            <person name="Culley D."/>
            <person name="Daum C."/>
            <person name="Ezra D."/>
            <person name="Gonzalez J."/>
            <person name="Henrissat B."/>
            <person name="Kuo A."/>
            <person name="Liang C."/>
            <person name="Lipzen A."/>
            <person name="Lutzoni F."/>
            <person name="Magnuson J."/>
            <person name="Mondo S."/>
            <person name="Nolan M."/>
            <person name="Ohm R."/>
            <person name="Pangilinan J."/>
            <person name="Park H.-J."/>
            <person name="Ramirez L."/>
            <person name="Alfaro M."/>
            <person name="Sun H."/>
            <person name="Tritt A."/>
            <person name="Yoshinaga Y."/>
            <person name="Zwiers L.-H."/>
            <person name="Turgeon B."/>
            <person name="Goodwin S."/>
            <person name="Spatafora J."/>
            <person name="Crous P."/>
            <person name="Grigoriev I."/>
        </authorList>
    </citation>
    <scope>NUCLEOTIDE SEQUENCE</scope>
    <source>
        <strain evidence="1">CBS 122368</strain>
    </source>
</reference>
<name>A0A6A6I9N4_9PLEO</name>
<keyword evidence="2" id="KW-1185">Reference proteome</keyword>
<sequence>MEDADAMRDTSSFESTRLSLTGRAQLYHEACLWAQSSLRLRKGVESCCCSLTTCRVVPRSGGRYVKRRTSASTAKRRATCPGPTRKALSCSNKIRTRLQKLCTGMLSGKQVGVGTSEGGGWVGAKARCQPYTMWSTIAGCTSNSSAEWRDDALHT</sequence>
<evidence type="ECO:0000313" key="1">
    <source>
        <dbReference type="EMBL" id="KAF2246632.1"/>
    </source>
</evidence>
<dbReference type="EMBL" id="ML987198">
    <property type="protein sequence ID" value="KAF2246632.1"/>
    <property type="molecule type" value="Genomic_DNA"/>
</dbReference>
<protein>
    <submittedName>
        <fullName evidence="1">Uncharacterized protein</fullName>
    </submittedName>
</protein>
<dbReference type="GeneID" id="54580077"/>
<dbReference type="AlphaFoldDB" id="A0A6A6I9N4"/>
<dbReference type="Proteomes" id="UP000800094">
    <property type="component" value="Unassembled WGS sequence"/>
</dbReference>
<accession>A0A6A6I9N4</accession>
<dbReference type="RefSeq" id="XP_033681636.1">
    <property type="nucleotide sequence ID" value="XM_033826747.1"/>
</dbReference>
<gene>
    <name evidence="1" type="ORF">BU26DRAFT_50412</name>
</gene>
<organism evidence="1 2">
    <name type="scientific">Trematosphaeria pertusa</name>
    <dbReference type="NCBI Taxonomy" id="390896"/>
    <lineage>
        <taxon>Eukaryota</taxon>
        <taxon>Fungi</taxon>
        <taxon>Dikarya</taxon>
        <taxon>Ascomycota</taxon>
        <taxon>Pezizomycotina</taxon>
        <taxon>Dothideomycetes</taxon>
        <taxon>Pleosporomycetidae</taxon>
        <taxon>Pleosporales</taxon>
        <taxon>Massarineae</taxon>
        <taxon>Trematosphaeriaceae</taxon>
        <taxon>Trematosphaeria</taxon>
    </lineage>
</organism>
<evidence type="ECO:0000313" key="2">
    <source>
        <dbReference type="Proteomes" id="UP000800094"/>
    </source>
</evidence>